<evidence type="ECO:0008006" key="5">
    <source>
        <dbReference type="Google" id="ProtNLM"/>
    </source>
</evidence>
<protein>
    <recommendedName>
        <fullName evidence="5">DUF11 domain-containing protein</fullName>
    </recommendedName>
</protein>
<feature type="compositionally biased region" description="Gly residues" evidence="1">
    <location>
        <begin position="766"/>
        <end position="778"/>
    </location>
</feature>
<keyword evidence="2" id="KW-1133">Transmembrane helix</keyword>
<feature type="transmembrane region" description="Helical" evidence="2">
    <location>
        <begin position="999"/>
        <end position="1021"/>
    </location>
</feature>
<name>A0A2M6WH37_9BACT</name>
<keyword evidence="2" id="KW-0472">Membrane</keyword>
<comment type="caution">
    <text evidence="3">The sequence shown here is derived from an EMBL/GenBank/DDBJ whole genome shotgun (WGS) entry which is preliminary data.</text>
</comment>
<feature type="compositionally biased region" description="Low complexity" evidence="1">
    <location>
        <begin position="150"/>
        <end position="161"/>
    </location>
</feature>
<evidence type="ECO:0000256" key="2">
    <source>
        <dbReference type="SAM" id="Phobius"/>
    </source>
</evidence>
<feature type="compositionally biased region" description="Basic and acidic residues" evidence="1">
    <location>
        <begin position="169"/>
        <end position="194"/>
    </location>
</feature>
<evidence type="ECO:0000313" key="4">
    <source>
        <dbReference type="Proteomes" id="UP000228635"/>
    </source>
</evidence>
<dbReference type="Proteomes" id="UP000228635">
    <property type="component" value="Unassembled WGS sequence"/>
</dbReference>
<organism evidence="3 4">
    <name type="scientific">Candidatus Harrisonbacteria bacterium CG10_big_fil_rev_8_21_14_0_10_42_17</name>
    <dbReference type="NCBI Taxonomy" id="1974584"/>
    <lineage>
        <taxon>Bacteria</taxon>
        <taxon>Candidatus Harrisoniibacteriota</taxon>
    </lineage>
</organism>
<proteinExistence type="predicted"/>
<sequence>MLAITFVSVIPALTRAEDGTGGSDGDGIEQPAGDTGTDGEQGDNGEAGSGEQDGEEIEEATDPGENGDPGDAGENGGTEEDGEQGESGENATGGDTGTEGEEGQTGNEHADGNGDNSSVETGDAISETDIANEVNTNDETTNEHCVAPAETAGEGQGTTEEGTVELTEEQQRAEDRRNQADDRRGTEYEEHNVQPDEEVYIPCEEGVSGSGSTGNDHNQTSETIHNENTGVIGNEVNSGANSGENTTNDNLGNANILTGNAFAIANIFNLLNTNIINSEGLFLILNGLLGGAGNLDLRTLNFFGGNDSRLGGSGCDSLGCDGDIARDIINDNNATIVNDVIVRAQTGANEAINNAGDVNVGTGDAYAGANVVNVANTNFIDSKYLLLVANLGLFGNGDIVFPSAYSDWFKNLFGTPQLVQGNGNFTGNPNSSVKLGIDNNNNAEIENNIETNADSGNNEALNNDDGSHITTGDAFAGSSVVNEAGTNLFGADSFVFLFKIPNWLGGSVFGLPDGFSWNETDDGIVLFNDQPSVGGSNGGAEELLDEEGGDEQSDREATRRSRVTTRIENNNQAAIKNNIKVFALTGDNKLNDNGGEAVLNTGRAAATANVVNIANTNVIGSNWVRLIVNILGNWEGNIYFGRSNLWVGGRAEVPGQLGPGDPFTLHYTVTNFGDADATNVKFSNIFEGHEDLITINSCAAKELGTLLPTTSVEFTCEGRVSNDIPYGETTIESVATVQSDGSDENAEDNSETLTITALRQPPQNSSGGGGGGGGGGVGPTYTPDANLRVVKTNEGLQNTPNAKVVDYKIIIRNEGAGPAYHATLYDDIEGPDGELMNTQDWFLGTIQAGEEITVTYSTVLNKNAEAGTYTNTAWVEAIHRHPSTNPFLGYFADSNFATSWVEVEAGEVVDGGDGFGIGGGGIELDENGEDTTVEEEAIEEVKDVTIEEESFEQEVSQEAITEFKPIAFASPSSVPSSPFVPKTIETKNGSFLALFLHQFNFYLIIVGFGALLVFLLLLLVLRRKNYSVSEEE</sequence>
<dbReference type="AlphaFoldDB" id="A0A2M6WH37"/>
<feature type="compositionally biased region" description="Acidic residues" evidence="1">
    <location>
        <begin position="52"/>
        <end position="62"/>
    </location>
</feature>
<feature type="compositionally biased region" description="Polar residues" evidence="1">
    <location>
        <begin position="213"/>
        <end position="251"/>
    </location>
</feature>
<evidence type="ECO:0000256" key="1">
    <source>
        <dbReference type="SAM" id="MobiDB-lite"/>
    </source>
</evidence>
<evidence type="ECO:0000313" key="3">
    <source>
        <dbReference type="EMBL" id="PIT92111.1"/>
    </source>
</evidence>
<feature type="region of interest" description="Disordered" evidence="1">
    <location>
        <begin position="757"/>
        <end position="783"/>
    </location>
</feature>
<dbReference type="EMBL" id="PFBA01000035">
    <property type="protein sequence ID" value="PIT92111.1"/>
    <property type="molecule type" value="Genomic_DNA"/>
</dbReference>
<feature type="compositionally biased region" description="Acidic residues" evidence="1">
    <location>
        <begin position="77"/>
        <end position="86"/>
    </location>
</feature>
<reference evidence="4" key="1">
    <citation type="submission" date="2017-09" db="EMBL/GenBank/DDBJ databases">
        <title>Depth-based differentiation of microbial function through sediment-hosted aquifers and enrichment of novel symbionts in the deep terrestrial subsurface.</title>
        <authorList>
            <person name="Probst A.J."/>
            <person name="Ladd B."/>
            <person name="Jarett J.K."/>
            <person name="Geller-Mcgrath D.E."/>
            <person name="Sieber C.M.K."/>
            <person name="Emerson J.B."/>
            <person name="Anantharaman K."/>
            <person name="Thomas B.C."/>
            <person name="Malmstrom R."/>
            <person name="Stieglmeier M."/>
            <person name="Klingl A."/>
            <person name="Woyke T."/>
            <person name="Ryan C.M."/>
            <person name="Banfield J.F."/>
        </authorList>
    </citation>
    <scope>NUCLEOTIDE SEQUENCE [LARGE SCALE GENOMIC DNA]</scope>
</reference>
<accession>A0A2M6WH37</accession>
<gene>
    <name evidence="3" type="ORF">COU08_04645</name>
</gene>
<feature type="compositionally biased region" description="Acidic residues" evidence="1">
    <location>
        <begin position="542"/>
        <end position="551"/>
    </location>
</feature>
<feature type="region of interest" description="Disordered" evidence="1">
    <location>
        <begin position="13"/>
        <end position="251"/>
    </location>
</feature>
<feature type="region of interest" description="Disordered" evidence="1">
    <location>
        <begin position="528"/>
        <end position="561"/>
    </location>
</feature>
<keyword evidence="2" id="KW-0812">Transmembrane</keyword>